<feature type="signal peptide" evidence="1">
    <location>
        <begin position="1"/>
        <end position="23"/>
    </location>
</feature>
<dbReference type="Pfam" id="PF17390">
    <property type="entry name" value="Bac_rhamnosid_C"/>
    <property type="match status" value="1"/>
</dbReference>
<sequence>MILLGRELCVLVVLLVNLRLASAKHSSYQWQDSLLATTSNSWQAYVRSPATRTVSPASIVANLTLGNVTNPNGLLTSGGKPTTLTRLNASDTAPTIVVDFGQNVVGFLSVSFAGASNNTPGVRLAFSETLEYLTDVSDFSRSYNGDSITPGTDQFAVPSGPYTWLDDHGCLHGTQVCADGLHGFRYLKIYLDALPADAPYTSAYGQVEIDSLSLNFTAFLGTPDTFTGWFESSDNQLNQFWYDAVYTNDMCIDTFRVNDTDPRGAGSASLVGKLVAYDGAKRDRDPYVGDLGVAARTIYLSHDVAIAARDVLADLGDHQRADGWIPPASINDYTLALFDYPLWWVVCGYDLYMYTGDESYIQSYYDNIALVLDSYYPSTIDPATGLVTKGLGTSGGYGDYAFLPRTGPVTYYNALYVQALDNAASIATFIGGHEGDAARWTARARNISASINTYLFDNSTGAYFDTLPGISHAQDGNSISITSGVASRAQAKSVLSYLAENNARFYGNAFYDNDATGSGFSQRVYAFISFFELEARFLTGLAGSALDEIRRLYGWMASNDPGITFWEGIGDNGSKYEGDYTSLAHGWSTGVVPALTNYVLGVIPTGPAFSVWSVKPIPGDVTWARGQVPTPNGAISVDWASANNYQKFRLAVSAPTASTGVMSVPVVDTSTSVSIDGQVAWSAMNALMDSATYADGYVSVTVSGGDHVITVG</sequence>
<dbReference type="Proteomes" id="UP000256645">
    <property type="component" value="Unassembled WGS sequence"/>
</dbReference>
<dbReference type="STRING" id="1849047.A0A3D8R6L3"/>
<keyword evidence="1" id="KW-0732">Signal</keyword>
<dbReference type="PANTHER" id="PTHR34987">
    <property type="entry name" value="C, PUTATIVE (AFU_ORTHOLOGUE AFUA_3G02880)-RELATED"/>
    <property type="match status" value="1"/>
</dbReference>
<dbReference type="Pfam" id="PF17389">
    <property type="entry name" value="Bac_rhamnosid6H"/>
    <property type="match status" value="1"/>
</dbReference>
<keyword evidence="4" id="KW-0326">Glycosidase</keyword>
<dbReference type="InterPro" id="IPR012341">
    <property type="entry name" value="6hp_glycosidase-like_sf"/>
</dbReference>
<accession>A0A3D8R6L3</accession>
<dbReference type="InterPro" id="IPR035396">
    <property type="entry name" value="Bac_rhamnosid6H"/>
</dbReference>
<dbReference type="InterPro" id="IPR008928">
    <property type="entry name" value="6-hairpin_glycosidase_sf"/>
</dbReference>
<keyword evidence="4" id="KW-0378">Hydrolase</keyword>
<dbReference type="Gene3D" id="2.60.420.10">
    <property type="entry name" value="Maltose phosphorylase, domain 3"/>
    <property type="match status" value="1"/>
</dbReference>
<keyword evidence="5" id="KW-1185">Reference proteome</keyword>
<dbReference type="Gene3D" id="1.50.10.10">
    <property type="match status" value="1"/>
</dbReference>
<protein>
    <submittedName>
        <fullName evidence="4">Six-hairpin glycosidase-5</fullName>
    </submittedName>
</protein>
<dbReference type="OrthoDB" id="10036721at2759"/>
<feature type="domain" description="Alpha-L-rhamnosidase C-terminal" evidence="3">
    <location>
        <begin position="601"/>
        <end position="672"/>
    </location>
</feature>
<dbReference type="EMBL" id="PDLM01000009">
    <property type="protein sequence ID" value="RDW69679.1"/>
    <property type="molecule type" value="Genomic_DNA"/>
</dbReference>
<dbReference type="SUPFAM" id="SSF48208">
    <property type="entry name" value="Six-hairpin glycosidases"/>
    <property type="match status" value="1"/>
</dbReference>
<feature type="chain" id="PRO_5017807633" evidence="1">
    <location>
        <begin position="24"/>
        <end position="712"/>
    </location>
</feature>
<proteinExistence type="predicted"/>
<dbReference type="AlphaFoldDB" id="A0A3D8R6L3"/>
<feature type="domain" description="Alpha-L-rhamnosidase six-hairpin glycosidase" evidence="2">
    <location>
        <begin position="278"/>
        <end position="500"/>
    </location>
</feature>
<dbReference type="PANTHER" id="PTHR34987:SF5">
    <property type="entry name" value="ALPHA-RHAMNOSIDASE"/>
    <property type="match status" value="1"/>
</dbReference>
<evidence type="ECO:0000313" key="5">
    <source>
        <dbReference type="Proteomes" id="UP000256645"/>
    </source>
</evidence>
<evidence type="ECO:0000313" key="4">
    <source>
        <dbReference type="EMBL" id="RDW69679.1"/>
    </source>
</evidence>
<dbReference type="GO" id="GO:0005975">
    <property type="term" value="P:carbohydrate metabolic process"/>
    <property type="evidence" value="ECO:0007669"/>
    <property type="project" value="InterPro"/>
</dbReference>
<organism evidence="4 5">
    <name type="scientific">Coleophoma cylindrospora</name>
    <dbReference type="NCBI Taxonomy" id="1849047"/>
    <lineage>
        <taxon>Eukaryota</taxon>
        <taxon>Fungi</taxon>
        <taxon>Dikarya</taxon>
        <taxon>Ascomycota</taxon>
        <taxon>Pezizomycotina</taxon>
        <taxon>Leotiomycetes</taxon>
        <taxon>Helotiales</taxon>
        <taxon>Dermateaceae</taxon>
        <taxon>Coleophoma</taxon>
    </lineage>
</organism>
<evidence type="ECO:0000259" key="2">
    <source>
        <dbReference type="Pfam" id="PF17389"/>
    </source>
</evidence>
<dbReference type="InterPro" id="IPR035398">
    <property type="entry name" value="Bac_rhamnosid_C"/>
</dbReference>
<name>A0A3D8R6L3_9HELO</name>
<reference evidence="4 5" key="1">
    <citation type="journal article" date="2018" name="IMA Fungus">
        <title>IMA Genome-F 9: Draft genome sequence of Annulohypoxylon stygium, Aspergillus mulundensis, Berkeleyomyces basicola (syn. Thielaviopsis basicola), Ceratocystis smalleyi, two Cercospora beticola strains, Coleophoma cylindrospora, Fusarium fracticaudum, Phialophora cf. hyalina, and Morchella septimelata.</title>
        <authorList>
            <person name="Wingfield B.D."/>
            <person name="Bills G.F."/>
            <person name="Dong Y."/>
            <person name="Huang W."/>
            <person name="Nel W.J."/>
            <person name="Swalarsk-Parry B.S."/>
            <person name="Vaghefi N."/>
            <person name="Wilken P.M."/>
            <person name="An Z."/>
            <person name="de Beer Z.W."/>
            <person name="De Vos L."/>
            <person name="Chen L."/>
            <person name="Duong T.A."/>
            <person name="Gao Y."/>
            <person name="Hammerbacher A."/>
            <person name="Kikkert J.R."/>
            <person name="Li Y."/>
            <person name="Li H."/>
            <person name="Li K."/>
            <person name="Li Q."/>
            <person name="Liu X."/>
            <person name="Ma X."/>
            <person name="Naidoo K."/>
            <person name="Pethybridge S.J."/>
            <person name="Sun J."/>
            <person name="Steenkamp E.T."/>
            <person name="van der Nest M.A."/>
            <person name="van Wyk S."/>
            <person name="Wingfield M.J."/>
            <person name="Xiong C."/>
            <person name="Yue Q."/>
            <person name="Zhang X."/>
        </authorList>
    </citation>
    <scope>NUCLEOTIDE SEQUENCE [LARGE SCALE GENOMIC DNA]</scope>
    <source>
        <strain evidence="4 5">BP6252</strain>
    </source>
</reference>
<dbReference type="GO" id="GO:0016798">
    <property type="term" value="F:hydrolase activity, acting on glycosyl bonds"/>
    <property type="evidence" value="ECO:0007669"/>
    <property type="project" value="UniProtKB-KW"/>
</dbReference>
<gene>
    <name evidence="4" type="ORF">BP6252_08699</name>
</gene>
<comment type="caution">
    <text evidence="4">The sequence shown here is derived from an EMBL/GenBank/DDBJ whole genome shotgun (WGS) entry which is preliminary data.</text>
</comment>
<evidence type="ECO:0000259" key="3">
    <source>
        <dbReference type="Pfam" id="PF17390"/>
    </source>
</evidence>
<evidence type="ECO:0000256" key="1">
    <source>
        <dbReference type="SAM" id="SignalP"/>
    </source>
</evidence>